<keyword evidence="3" id="KW-1185">Reference proteome</keyword>
<protein>
    <submittedName>
        <fullName evidence="2">Uncharacterized protein</fullName>
    </submittedName>
</protein>
<dbReference type="Proteomes" id="UP000812277">
    <property type="component" value="Unassembled WGS sequence"/>
</dbReference>
<evidence type="ECO:0000256" key="1">
    <source>
        <dbReference type="SAM" id="Phobius"/>
    </source>
</evidence>
<dbReference type="RefSeq" id="WP_219871865.1">
    <property type="nucleotide sequence ID" value="NZ_JAHZIJ010000003.1"/>
</dbReference>
<keyword evidence="1" id="KW-0472">Membrane</keyword>
<comment type="caution">
    <text evidence="2">The sequence shown here is derived from an EMBL/GenBank/DDBJ whole genome shotgun (WGS) entry which is preliminary data.</text>
</comment>
<dbReference type="EMBL" id="JAHZIJ010000003">
    <property type="protein sequence ID" value="MBW7474645.1"/>
    <property type="molecule type" value="Genomic_DNA"/>
</dbReference>
<organism evidence="2 3">
    <name type="scientific">Paenibacillus oenotherae</name>
    <dbReference type="NCBI Taxonomy" id="1435645"/>
    <lineage>
        <taxon>Bacteria</taxon>
        <taxon>Bacillati</taxon>
        <taxon>Bacillota</taxon>
        <taxon>Bacilli</taxon>
        <taxon>Bacillales</taxon>
        <taxon>Paenibacillaceae</taxon>
        <taxon>Paenibacillus</taxon>
    </lineage>
</organism>
<sequence length="113" mass="12741">MKNVLVVVGAAVMLSLVTILFGPNRWKTIMTAAGNEMDELQDKHEYLGHKGIRSRLRIEEEEEIPAIMTLNYLTGTPSNKSMALLVHEEDLNKAVEALNKYEGLRYTAQTPLR</sequence>
<keyword evidence="1" id="KW-0812">Transmembrane</keyword>
<gene>
    <name evidence="2" type="ORF">K0T92_07800</name>
</gene>
<reference evidence="2 3" key="1">
    <citation type="submission" date="2021-07" db="EMBL/GenBank/DDBJ databases">
        <title>Paenibacillus radiodurans sp. nov., isolated from the southeastern edge of Tengger Desert.</title>
        <authorList>
            <person name="Zhang G."/>
        </authorList>
    </citation>
    <scope>NUCLEOTIDE SEQUENCE [LARGE SCALE GENOMIC DNA]</scope>
    <source>
        <strain evidence="2 3">DT7-4</strain>
    </source>
</reference>
<evidence type="ECO:0000313" key="3">
    <source>
        <dbReference type="Proteomes" id="UP000812277"/>
    </source>
</evidence>
<accession>A0ABS7D439</accession>
<keyword evidence="1" id="KW-1133">Transmembrane helix</keyword>
<name>A0ABS7D439_9BACL</name>
<proteinExistence type="predicted"/>
<feature type="transmembrane region" description="Helical" evidence="1">
    <location>
        <begin position="6"/>
        <end position="22"/>
    </location>
</feature>
<evidence type="ECO:0000313" key="2">
    <source>
        <dbReference type="EMBL" id="MBW7474645.1"/>
    </source>
</evidence>